<evidence type="ECO:0000313" key="2">
    <source>
        <dbReference type="Proteomes" id="UP000325081"/>
    </source>
</evidence>
<accession>A0A5A7PRE7</accession>
<dbReference type="OrthoDB" id="770241at2759"/>
<evidence type="ECO:0000313" key="1">
    <source>
        <dbReference type="EMBL" id="GER35359.1"/>
    </source>
</evidence>
<name>A0A5A7PRE7_STRAF</name>
<keyword evidence="2" id="KW-1185">Reference proteome</keyword>
<protein>
    <submittedName>
        <fullName evidence="1">Binding partner of acd11 1</fullName>
    </submittedName>
</protein>
<sequence>MALKHVHNFLHSATKSRKQTNGMFIMRLAHYHSKPYDLRKSPDLEVNEGEVLPSEWHAKAFSRLRKWGPSLKNLDLIGGHLVNTDDGSRVFDKQLERKMHAFKFFSRALIDLPSTKEIMRNNFLSSFPDSQFKEIHYFNKPHERDPLTVNSLTKVADILSISPQQRKIVRHKICPQVTNHQLWAGALVEILNQLKFEIEGLNRAHSGLSKETGLAQQVVANCLESLGPAVTHDPESSSWMRLKPKKITDSNEPAKWEEVLEMSTDLINCLSEENELAFHVSKLEVMKEGMYHIRDFVIDRGIGYKEARYQEHLVQKNLMKGLGHSSRCLFTLLMYYLYGSVWDVEVDVRGGVFGSGGGKGVCLYMGKILTVDEEKVVLDGVKQLDRALGLFKFVWESAEMKGDLELQGHLWCVGAENRVVKYRGNKYFAHEIRL</sequence>
<dbReference type="PANTHER" id="PTHR37763">
    <property type="entry name" value="EXOSOME COMPLEX EXONUCLEASE"/>
    <property type="match status" value="1"/>
</dbReference>
<dbReference type="Proteomes" id="UP000325081">
    <property type="component" value="Unassembled WGS sequence"/>
</dbReference>
<dbReference type="AlphaFoldDB" id="A0A5A7PRE7"/>
<comment type="caution">
    <text evidence="1">The sequence shown here is derived from an EMBL/GenBank/DDBJ whole genome shotgun (WGS) entry which is preliminary data.</text>
</comment>
<dbReference type="EMBL" id="BKCP01004961">
    <property type="protein sequence ID" value="GER35359.1"/>
    <property type="molecule type" value="Genomic_DNA"/>
</dbReference>
<proteinExistence type="predicted"/>
<gene>
    <name evidence="1" type="ORF">STAS_11631</name>
</gene>
<dbReference type="PANTHER" id="PTHR37763:SF1">
    <property type="entry name" value="EXOSOME COMPLEX EXONUCLEASE"/>
    <property type="match status" value="1"/>
</dbReference>
<reference evidence="2" key="1">
    <citation type="journal article" date="2019" name="Curr. Biol.">
        <title>Genome Sequence of Striga asiatica Provides Insight into the Evolution of Plant Parasitism.</title>
        <authorList>
            <person name="Yoshida S."/>
            <person name="Kim S."/>
            <person name="Wafula E.K."/>
            <person name="Tanskanen J."/>
            <person name="Kim Y.M."/>
            <person name="Honaas L."/>
            <person name="Yang Z."/>
            <person name="Spallek T."/>
            <person name="Conn C.E."/>
            <person name="Ichihashi Y."/>
            <person name="Cheong K."/>
            <person name="Cui S."/>
            <person name="Der J.P."/>
            <person name="Gundlach H."/>
            <person name="Jiao Y."/>
            <person name="Hori C."/>
            <person name="Ishida J.K."/>
            <person name="Kasahara H."/>
            <person name="Kiba T."/>
            <person name="Kim M.S."/>
            <person name="Koo N."/>
            <person name="Laohavisit A."/>
            <person name="Lee Y.H."/>
            <person name="Lumba S."/>
            <person name="McCourt P."/>
            <person name="Mortimer J.C."/>
            <person name="Mutuku J.M."/>
            <person name="Nomura T."/>
            <person name="Sasaki-Sekimoto Y."/>
            <person name="Seto Y."/>
            <person name="Wang Y."/>
            <person name="Wakatake T."/>
            <person name="Sakakibara H."/>
            <person name="Demura T."/>
            <person name="Yamaguchi S."/>
            <person name="Yoneyama K."/>
            <person name="Manabe R.I."/>
            <person name="Nelson D.C."/>
            <person name="Schulman A.H."/>
            <person name="Timko M.P."/>
            <person name="dePamphilis C.W."/>
            <person name="Choi D."/>
            <person name="Shirasu K."/>
        </authorList>
    </citation>
    <scope>NUCLEOTIDE SEQUENCE [LARGE SCALE GENOMIC DNA]</scope>
    <source>
        <strain evidence="2">cv. UVA1</strain>
    </source>
</reference>
<organism evidence="1 2">
    <name type="scientific">Striga asiatica</name>
    <name type="common">Asiatic witchweed</name>
    <name type="synonym">Buchnera asiatica</name>
    <dbReference type="NCBI Taxonomy" id="4170"/>
    <lineage>
        <taxon>Eukaryota</taxon>
        <taxon>Viridiplantae</taxon>
        <taxon>Streptophyta</taxon>
        <taxon>Embryophyta</taxon>
        <taxon>Tracheophyta</taxon>
        <taxon>Spermatophyta</taxon>
        <taxon>Magnoliopsida</taxon>
        <taxon>eudicotyledons</taxon>
        <taxon>Gunneridae</taxon>
        <taxon>Pentapetalae</taxon>
        <taxon>asterids</taxon>
        <taxon>lamiids</taxon>
        <taxon>Lamiales</taxon>
        <taxon>Orobanchaceae</taxon>
        <taxon>Buchnereae</taxon>
        <taxon>Striga</taxon>
    </lineage>
</organism>